<feature type="transmembrane region" description="Helical" evidence="6">
    <location>
        <begin position="469"/>
        <end position="489"/>
    </location>
</feature>
<feature type="repeat" description="ANK" evidence="5">
    <location>
        <begin position="248"/>
        <end position="280"/>
    </location>
</feature>
<dbReference type="GO" id="GO:0015279">
    <property type="term" value="F:store-operated calcium channel activity"/>
    <property type="evidence" value="ECO:0007669"/>
    <property type="project" value="TreeGrafter"/>
</dbReference>
<dbReference type="GO" id="GO:0034703">
    <property type="term" value="C:cation channel complex"/>
    <property type="evidence" value="ECO:0007669"/>
    <property type="project" value="TreeGrafter"/>
</dbReference>
<evidence type="ECO:0000256" key="5">
    <source>
        <dbReference type="PROSITE-ProRule" id="PRU00023"/>
    </source>
</evidence>
<dbReference type="SUPFAM" id="SSF48403">
    <property type="entry name" value="Ankyrin repeat"/>
    <property type="match status" value="1"/>
</dbReference>
<feature type="domain" description="Transient receptor ion channel" evidence="7">
    <location>
        <begin position="283"/>
        <end position="349"/>
    </location>
</feature>
<evidence type="ECO:0000256" key="1">
    <source>
        <dbReference type="ARBA" id="ARBA00022448"/>
    </source>
</evidence>
<dbReference type="InParanoid" id="A0A0V1B160"/>
<evidence type="ECO:0000256" key="2">
    <source>
        <dbReference type="ARBA" id="ARBA00022737"/>
    </source>
</evidence>
<comment type="caution">
    <text evidence="8">The sequence shown here is derived from an EMBL/GenBank/DDBJ whole genome shotgun (WGS) entry which is preliminary data.</text>
</comment>
<dbReference type="Pfam" id="PF08344">
    <property type="entry name" value="TRP_2"/>
    <property type="match status" value="1"/>
</dbReference>
<keyword evidence="6" id="KW-0472">Membrane</keyword>
<dbReference type="InterPro" id="IPR036770">
    <property type="entry name" value="Ankyrin_rpt-contain_sf"/>
</dbReference>
<evidence type="ECO:0000256" key="3">
    <source>
        <dbReference type="ARBA" id="ARBA00023065"/>
    </source>
</evidence>
<dbReference type="PROSITE" id="PS50088">
    <property type="entry name" value="ANK_REPEAT"/>
    <property type="match status" value="1"/>
</dbReference>
<feature type="transmembrane region" description="Helical" evidence="6">
    <location>
        <begin position="541"/>
        <end position="562"/>
    </location>
</feature>
<dbReference type="GO" id="GO:0007338">
    <property type="term" value="P:single fertilization"/>
    <property type="evidence" value="ECO:0007669"/>
    <property type="project" value="TreeGrafter"/>
</dbReference>
<keyword evidence="1" id="KW-0813">Transport</keyword>
<feature type="transmembrane region" description="Helical" evidence="6">
    <location>
        <begin position="583"/>
        <end position="605"/>
    </location>
</feature>
<dbReference type="AlphaFoldDB" id="A0A0V1B160"/>
<dbReference type="FunCoup" id="A0A0V1B160">
    <property type="interactions" value="27"/>
</dbReference>
<evidence type="ECO:0000256" key="6">
    <source>
        <dbReference type="SAM" id="Phobius"/>
    </source>
</evidence>
<dbReference type="InterPro" id="IPR002110">
    <property type="entry name" value="Ankyrin_rpt"/>
</dbReference>
<sequence>MIPPETMPYNSSDHEATDMTLLQALFKREMLMPVDNLFHVPQSMVYIRSHLRNLHKKMKDVHDRIKQQAMREQEDYVIYTTDAVQRGLTLHGKEQYNSQTVTQNGQSNEKPYCGKGDEACNQQTVLITIVVMDEDNQTSTSAMDAKGKGDARDVFNLIDCGKEDELANCVNKNPSVLDSENVNRFTVAQYAILRKKWKPILKWLPKIEYRLKETILIAVLGSEVKVVAALLKDRRYDANSELPVLFPNHLTPIMVAAQMGNYKMIKLFVEMGYTVPIPHRAGCICNECEMEKNHKDDVSITLLRLDSYKALCNPAYLLQDIFPDPIIESFMLCREMDKCMDSINADTYNKLKENLRRLPTALILCCQTEEEAAVLLKESQGAPVGSLTAFPRVSVAIDTDQKDFLSDPRCLTVLKKKFKGEWADWNGISNSEKVARIVVHTVGYPITSLVNVLTNGKVFKSYSTPVARFISFATSYVIFLMCLVAFTQYKERRDLRGAPDNLFKTIIICYVWIFLFSWFTISWTDVIQLGFRRFLYSWWRWYDLILMSMYLLAFNAFMNSWLEVKHHGQRYAHRVHWDPYHPTLLFEVLFTFASVMASWRLFYFFQVFRMYGPVVISIGRCVKDILIFMSMFVVIIGSFALGLNYLIEHYKGNVVLRDGKLYEQPTFMTSIESAIRYLYWAWYGYLDPERLEVVVGQFGPDKEETKHHLVQSAAELLSALYYIILVVSLLNLMISIMSNTAAAVLENSEKEWAYVLSQIWMEFFDECRMIPPPFSLLQLLIHGIVYIFRRLFQRKKYKDVRLSAWNMNYKSEPEESDDEYENLMVKLKHRLLGRRALEEKFGKEAIIITGMETLNIYNAI</sequence>
<feature type="transmembrane region" description="Helical" evidence="6">
    <location>
        <begin position="716"/>
        <end position="737"/>
    </location>
</feature>
<evidence type="ECO:0000256" key="4">
    <source>
        <dbReference type="ARBA" id="ARBA00023303"/>
    </source>
</evidence>
<dbReference type="Gene3D" id="1.25.40.20">
    <property type="entry name" value="Ankyrin repeat-containing domain"/>
    <property type="match status" value="1"/>
</dbReference>
<keyword evidence="5" id="KW-0040">ANK repeat</keyword>
<dbReference type="GO" id="GO:0070679">
    <property type="term" value="F:inositol 1,4,5 trisphosphate binding"/>
    <property type="evidence" value="ECO:0007669"/>
    <property type="project" value="TreeGrafter"/>
</dbReference>
<keyword evidence="2" id="KW-0677">Repeat</keyword>
<dbReference type="EMBL" id="JYDH01000132">
    <property type="protein sequence ID" value="KRY30774.1"/>
    <property type="molecule type" value="Genomic_DNA"/>
</dbReference>
<evidence type="ECO:0000313" key="9">
    <source>
        <dbReference type="Proteomes" id="UP000054776"/>
    </source>
</evidence>
<dbReference type="PANTHER" id="PTHR10117:SF50">
    <property type="entry name" value="ANK_REP_REGION DOMAIN-CONTAINING PROTEIN"/>
    <property type="match status" value="1"/>
</dbReference>
<dbReference type="SMART" id="SM01420">
    <property type="entry name" value="TRP_2"/>
    <property type="match status" value="1"/>
</dbReference>
<dbReference type="PANTHER" id="PTHR10117">
    <property type="entry name" value="TRANSIENT RECEPTOR POTENTIAL CHANNEL"/>
    <property type="match status" value="1"/>
</dbReference>
<feature type="transmembrane region" description="Helical" evidence="6">
    <location>
        <begin position="770"/>
        <end position="788"/>
    </location>
</feature>
<keyword evidence="6" id="KW-0812">Transmembrane</keyword>
<proteinExistence type="predicted"/>
<feature type="transmembrane region" description="Helical" evidence="6">
    <location>
        <begin position="625"/>
        <end position="647"/>
    </location>
</feature>
<feature type="transmembrane region" description="Helical" evidence="6">
    <location>
        <begin position="501"/>
        <end position="521"/>
    </location>
</feature>
<name>A0A0V1B160_TRISP</name>
<organism evidence="8 9">
    <name type="scientific">Trichinella spiralis</name>
    <name type="common">Trichina worm</name>
    <dbReference type="NCBI Taxonomy" id="6334"/>
    <lineage>
        <taxon>Eukaryota</taxon>
        <taxon>Metazoa</taxon>
        <taxon>Ecdysozoa</taxon>
        <taxon>Nematoda</taxon>
        <taxon>Enoplea</taxon>
        <taxon>Dorylaimia</taxon>
        <taxon>Trichinellida</taxon>
        <taxon>Trichinellidae</taxon>
        <taxon>Trichinella</taxon>
    </lineage>
</organism>
<dbReference type="InterPro" id="IPR013555">
    <property type="entry name" value="TRP_dom"/>
</dbReference>
<dbReference type="STRING" id="6334.A0A0V1B160"/>
<reference evidence="8 9" key="1">
    <citation type="submission" date="2015-01" db="EMBL/GenBank/DDBJ databases">
        <title>Evolution of Trichinella species and genotypes.</title>
        <authorList>
            <person name="Korhonen P.K."/>
            <person name="Edoardo P."/>
            <person name="Giuseppe L.R."/>
            <person name="Gasser R.B."/>
        </authorList>
    </citation>
    <scope>NUCLEOTIDE SEQUENCE [LARGE SCALE GENOMIC DNA]</scope>
    <source>
        <strain evidence="8">ISS3</strain>
    </source>
</reference>
<evidence type="ECO:0000259" key="7">
    <source>
        <dbReference type="SMART" id="SM01420"/>
    </source>
</evidence>
<dbReference type="OrthoDB" id="2373987at2759"/>
<dbReference type="GO" id="GO:0005886">
    <property type="term" value="C:plasma membrane"/>
    <property type="evidence" value="ECO:0007669"/>
    <property type="project" value="TreeGrafter"/>
</dbReference>
<keyword evidence="4" id="KW-0407">Ion channel</keyword>
<dbReference type="Proteomes" id="UP000054776">
    <property type="component" value="Unassembled WGS sequence"/>
</dbReference>
<dbReference type="InterPro" id="IPR002153">
    <property type="entry name" value="TRPC_channel"/>
</dbReference>
<gene>
    <name evidence="8" type="primary">TRPC5</name>
    <name evidence="8" type="ORF">T01_2388</name>
</gene>
<protein>
    <submittedName>
        <fullName evidence="8">Short transient receptor potential channel 5</fullName>
    </submittedName>
</protein>
<keyword evidence="9" id="KW-1185">Reference proteome</keyword>
<keyword evidence="3" id="KW-0406">Ion transport</keyword>
<accession>A0A0V1B160</accession>
<evidence type="ECO:0000313" key="8">
    <source>
        <dbReference type="EMBL" id="KRY30774.1"/>
    </source>
</evidence>
<keyword evidence="6" id="KW-1133">Transmembrane helix</keyword>
<dbReference type="GO" id="GO:0051480">
    <property type="term" value="P:regulation of cytosolic calcium ion concentration"/>
    <property type="evidence" value="ECO:0007669"/>
    <property type="project" value="TreeGrafter"/>
</dbReference>
<keyword evidence="8" id="KW-0675">Receptor</keyword>